<evidence type="ECO:0000313" key="3">
    <source>
        <dbReference type="Proteomes" id="UP000500767"/>
    </source>
</evidence>
<dbReference type="KEGG" id="lck:HN018_14380"/>
<name>A0A6M8HRG4_9PROT</name>
<feature type="transmembrane region" description="Helical" evidence="1">
    <location>
        <begin position="447"/>
        <end position="468"/>
    </location>
</feature>
<dbReference type="AlphaFoldDB" id="A0A6M8HRG4"/>
<feature type="transmembrane region" description="Helical" evidence="1">
    <location>
        <begin position="30"/>
        <end position="50"/>
    </location>
</feature>
<feature type="transmembrane region" description="Helical" evidence="1">
    <location>
        <begin position="236"/>
        <end position="265"/>
    </location>
</feature>
<sequence length="472" mass="50050">MASSSVDLILRDRTRLASSRVRSGLRGPRLLAALYLLVALPVACLLSWHMPPFQTADEDSHFLRALQVAHGGLVSARMKSGRIGGMLPAGADQLAHGYFDLRFHAHVDVPARRYERDALVQPGAPVEVSFANTAIYPPVFYLPAAAGILAGEATGQGVLTDLRLARLATAFCATLMAAFAIAITVSGALPLFWLLCLPMTLSLFASCSQDALVIASSALVAASISRLAYRRHAGPGAWIAVSAGLGCIAAAKLPYLLLAPLPLLWAGIGGLRSGRMRLHGSGLSWLLLPLLPLAIGLGWLILGARPVITPNDAGKQIGWLLAHPLRIPAIVVETLHIEAARLGLEFIGVLGWLDVPMSPVFYGVSVFVIGALLGQERPGRQRPYVLSATLMVIALCGIGILGTLYLNWTRVGAATVDGLQGRYFIPLACFGILLLQPKAIAPRGSTVVCVGWALLAALVTISAIRHHYTPGW</sequence>
<feature type="transmembrane region" description="Helical" evidence="1">
    <location>
        <begin position="385"/>
        <end position="406"/>
    </location>
</feature>
<protein>
    <submittedName>
        <fullName evidence="2">DUF2142 domain-containing protein</fullName>
    </submittedName>
</protein>
<reference evidence="2 3" key="1">
    <citation type="journal article" date="2014" name="World J. Microbiol. Biotechnol.">
        <title>Biodiversity and physiological characteristics of Antarctic and Arctic lichens-associated bacteria.</title>
        <authorList>
            <person name="Lee Y.M."/>
            <person name="Kim E.H."/>
            <person name="Lee H.K."/>
            <person name="Hong S.G."/>
        </authorList>
    </citation>
    <scope>NUCLEOTIDE SEQUENCE [LARGE SCALE GENOMIC DNA]</scope>
    <source>
        <strain evidence="2 3">PAMC 26569</strain>
    </source>
</reference>
<feature type="transmembrane region" description="Helical" evidence="1">
    <location>
        <begin position="135"/>
        <end position="155"/>
    </location>
</feature>
<evidence type="ECO:0000256" key="1">
    <source>
        <dbReference type="SAM" id="Phobius"/>
    </source>
</evidence>
<dbReference type="Proteomes" id="UP000500767">
    <property type="component" value="Chromosome"/>
</dbReference>
<accession>A0A6M8HRG4</accession>
<keyword evidence="3" id="KW-1185">Reference proteome</keyword>
<feature type="transmembrane region" description="Helical" evidence="1">
    <location>
        <begin position="167"/>
        <end position="195"/>
    </location>
</feature>
<evidence type="ECO:0000313" key="2">
    <source>
        <dbReference type="EMBL" id="QKE91073.1"/>
    </source>
</evidence>
<dbReference type="RefSeq" id="WP_171833404.1">
    <property type="nucleotide sequence ID" value="NZ_CP053708.1"/>
</dbReference>
<proteinExistence type="predicted"/>
<gene>
    <name evidence="2" type="ORF">HN018_14380</name>
</gene>
<dbReference type="Pfam" id="PF09913">
    <property type="entry name" value="DUF2142"/>
    <property type="match status" value="1"/>
</dbReference>
<feature type="transmembrane region" description="Helical" evidence="1">
    <location>
        <begin position="285"/>
        <end position="305"/>
    </location>
</feature>
<keyword evidence="1" id="KW-0812">Transmembrane</keyword>
<keyword evidence="1" id="KW-0472">Membrane</keyword>
<organism evidence="2 3">
    <name type="scientific">Lichenicola cladoniae</name>
    <dbReference type="NCBI Taxonomy" id="1484109"/>
    <lineage>
        <taxon>Bacteria</taxon>
        <taxon>Pseudomonadati</taxon>
        <taxon>Pseudomonadota</taxon>
        <taxon>Alphaproteobacteria</taxon>
        <taxon>Acetobacterales</taxon>
        <taxon>Acetobacteraceae</taxon>
        <taxon>Lichenicola</taxon>
    </lineage>
</organism>
<dbReference type="InterPro" id="IPR018674">
    <property type="entry name" value="DUF2142_membrane"/>
</dbReference>
<feature type="transmembrane region" description="Helical" evidence="1">
    <location>
        <begin position="418"/>
        <end position="435"/>
    </location>
</feature>
<dbReference type="EMBL" id="CP053708">
    <property type="protein sequence ID" value="QKE91073.1"/>
    <property type="molecule type" value="Genomic_DNA"/>
</dbReference>
<feature type="transmembrane region" description="Helical" evidence="1">
    <location>
        <begin position="349"/>
        <end position="373"/>
    </location>
</feature>
<keyword evidence="1" id="KW-1133">Transmembrane helix</keyword>